<comment type="caution">
    <text evidence="1">The sequence shown here is derived from an EMBL/GenBank/DDBJ whole genome shotgun (WGS) entry which is preliminary data.</text>
</comment>
<gene>
    <name evidence="1" type="ORF">SDC9_127845</name>
</gene>
<organism evidence="1">
    <name type="scientific">bioreactor metagenome</name>
    <dbReference type="NCBI Taxonomy" id="1076179"/>
    <lineage>
        <taxon>unclassified sequences</taxon>
        <taxon>metagenomes</taxon>
        <taxon>ecological metagenomes</taxon>
    </lineage>
</organism>
<name>A0A645CV89_9ZZZZ</name>
<reference evidence="1" key="1">
    <citation type="submission" date="2019-08" db="EMBL/GenBank/DDBJ databases">
        <authorList>
            <person name="Kucharzyk K."/>
            <person name="Murdoch R.W."/>
            <person name="Higgins S."/>
            <person name="Loffler F."/>
        </authorList>
    </citation>
    <scope>NUCLEOTIDE SEQUENCE</scope>
</reference>
<protein>
    <submittedName>
        <fullName evidence="1">Uncharacterized protein</fullName>
    </submittedName>
</protein>
<evidence type="ECO:0000313" key="1">
    <source>
        <dbReference type="EMBL" id="MPM80795.1"/>
    </source>
</evidence>
<dbReference type="EMBL" id="VSSQ01030310">
    <property type="protein sequence ID" value="MPM80795.1"/>
    <property type="molecule type" value="Genomic_DNA"/>
</dbReference>
<proteinExistence type="predicted"/>
<accession>A0A645CV89</accession>
<dbReference type="AlphaFoldDB" id="A0A645CV89"/>
<sequence>MAPGGVFRSAATAFREGEFLIAPDGFEIEHGILVPGHRFAPFMAEEVFPSEAVLQEAGARRKMAMRNFRANAEMLLRYHLFMGAESLFDFFVAESPENTVAARESANPELTLAVFDMTAFYRETGFTEGDALLVTVADYAAGRFSFRLDNGRERTESRRRKYREQFETALAAVLAGPGAGDGILDQLRMTLAGAPELMKHPALALDELLLEDSPAEIVFDDELSTLVWSSGEDDEADPSDAGVPDGISISAGATGSLEAMLPELKTALTPVEIDAFMLDCCRNYELDFNQFFSRAFGEAPLTFADAAQEAAFFNLLEERFEYWCDNYPRDFDAQSGALRAEILDFLIERQALFEEYAGTEVGAGMDAEAFRTLAEAVLQLGEVLKILNHPEALPEDFDYDGLRETVDRRLEDGAEAMNKFRGMLDEP</sequence>